<dbReference type="OrthoDB" id="7784140at2"/>
<dbReference type="Proteomes" id="UP000231070">
    <property type="component" value="Unassembled WGS sequence"/>
</dbReference>
<keyword evidence="2" id="KW-1185">Reference proteome</keyword>
<name>A0A2G9WV45_9HYPH</name>
<dbReference type="EMBL" id="NQVN01000009">
    <property type="protein sequence ID" value="PIO98578.1"/>
    <property type="molecule type" value="Genomic_DNA"/>
</dbReference>
<protein>
    <submittedName>
        <fullName evidence="1">Uncharacterized protein</fullName>
    </submittedName>
</protein>
<gene>
    <name evidence="1" type="ORF">CJ014_14770</name>
</gene>
<reference evidence="1 2" key="1">
    <citation type="submission" date="2017-08" db="EMBL/GenBank/DDBJ databases">
        <title>Pleomorphomonas carboxidotrophicus sp. nov., a new mesophilic hydrogenogenic carboxidotroph.</title>
        <authorList>
            <person name="Esquivel-Elizondo S."/>
            <person name="Krajmalnik-Brown R."/>
            <person name="Maldonado J."/>
        </authorList>
    </citation>
    <scope>NUCLEOTIDE SEQUENCE [LARGE SCALE GENOMIC DNA]</scope>
    <source>
        <strain evidence="1 2">SVCO-16</strain>
    </source>
</reference>
<comment type="caution">
    <text evidence="1">The sequence shown here is derived from an EMBL/GenBank/DDBJ whole genome shotgun (WGS) entry which is preliminary data.</text>
</comment>
<proteinExistence type="predicted"/>
<dbReference type="AlphaFoldDB" id="A0A2G9WV45"/>
<evidence type="ECO:0000313" key="1">
    <source>
        <dbReference type="EMBL" id="PIO98578.1"/>
    </source>
</evidence>
<sequence>MLKTVEFTEAEVAEPADFDAISQYSREGGEAIVGGAIAYAHHWAGYSIAQSSAVEVTLNPGYLFVDEKVYGNDVAIVVNLQVYLPLVTGDGRYVALLLRGTETTENESREIETDADTGDTVIQTVPKTTIRSVEVVIQQGLSSPTPVKPTVASTECCVAYVELSTTGIVAVEMDQSSRVKTLSEVEGRLTVVENEMDAAVARVSSIETDISNIASRLNDIPNPVVVRQMQRDLAQIRREIAMPDEARAYWYDNGLLTDEWDTANASWLARIREGVRFAWASQRDMQMALLDASSSAIRASGTLILPAWEEVVRLEVEGDGGSKNISQLTHTVTTAIQKTLSRTVTEYGATTTKCENATGWSFLGNLSVGETFTKSGETFVITGITGSRSGHKSYSFQNITIRTVEENYWDYVTEEMGVNGSIYGQTWLCAQPMVLTGLDLSFTRVGSDGEVHLFICECDSSGQPQLGSVIASTTLTAAQIATGWVKFDLTPTLLESGTRYAWFTVTTGNHALETVTGNKYAQGSLFYCTDGVWAQGDPETDFAMRLYGAKFSATRTVVEMQSATLENGMTDIRILHAGWAPGGTSLTWEIMPADNDDWLPVTIDTAIDTAWLAGLPALTRLRAVFAGTTDLQPAIVMDANARVMTFRPRGDLQAVSVQHDFGVSTTSIQLDTVIDQWDGAKHTAAPKLVVGSTVYTPAATIVTPDLIDEKKRLISATFTVPSTTSARARFDMATTEVTDLPFIDNIAMYAL</sequence>
<organism evidence="1 2">
    <name type="scientific">Pleomorphomonas carboxyditropha</name>
    <dbReference type="NCBI Taxonomy" id="2023338"/>
    <lineage>
        <taxon>Bacteria</taxon>
        <taxon>Pseudomonadati</taxon>
        <taxon>Pseudomonadota</taxon>
        <taxon>Alphaproteobacteria</taxon>
        <taxon>Hyphomicrobiales</taxon>
        <taxon>Pleomorphomonadaceae</taxon>
        <taxon>Pleomorphomonas</taxon>
    </lineage>
</organism>
<evidence type="ECO:0000313" key="2">
    <source>
        <dbReference type="Proteomes" id="UP000231070"/>
    </source>
</evidence>
<accession>A0A2G9WV45</accession>
<dbReference type="RefSeq" id="WP_100081253.1">
    <property type="nucleotide sequence ID" value="NZ_NQVN01000009.1"/>
</dbReference>